<name>A0A8S5LJW0_9CAUD</name>
<dbReference type="Pfam" id="PF25680">
    <property type="entry name" value="Mom"/>
    <property type="match status" value="1"/>
</dbReference>
<sequence>MSVEFRKIEYKDTKEILLLKHYAHRLPSISFSFGLFYEGILRGVITFGKPASNSLCVGVAGKEFSKDVIELNRLYIDDEISQAFKNVTSRFVAYALKQLKRENKIIVSYADSGMNHNGYIYQATNFLYTGATKPRTDIFSGFGKHSRHYDKDEEQKYRVFRSSKHRYIYRW</sequence>
<evidence type="ECO:0000313" key="1">
    <source>
        <dbReference type="EMBL" id="DAD70356.1"/>
    </source>
</evidence>
<dbReference type="InterPro" id="IPR057895">
    <property type="entry name" value="Mom"/>
</dbReference>
<proteinExistence type="predicted"/>
<dbReference type="EMBL" id="BK015863">
    <property type="protein sequence ID" value="DAD70356.1"/>
    <property type="molecule type" value="Genomic_DNA"/>
</dbReference>
<organism evidence="1">
    <name type="scientific">Siphoviridae sp. ctVsq1</name>
    <dbReference type="NCBI Taxonomy" id="2827577"/>
    <lineage>
        <taxon>Viruses</taxon>
        <taxon>Duplodnaviria</taxon>
        <taxon>Heunggongvirae</taxon>
        <taxon>Uroviricota</taxon>
        <taxon>Caudoviricetes</taxon>
    </lineage>
</organism>
<protein>
    <submittedName>
        <fullName evidence="1">Uncharacterized protein</fullName>
    </submittedName>
</protein>
<reference evidence="1" key="1">
    <citation type="journal article" date="2021" name="Proc. Natl. Acad. Sci. U.S.A.">
        <title>A Catalog of Tens of Thousands of Viruses from Human Metagenomes Reveals Hidden Associations with Chronic Diseases.</title>
        <authorList>
            <person name="Tisza M.J."/>
            <person name="Buck C.B."/>
        </authorList>
    </citation>
    <scope>NUCLEOTIDE SEQUENCE</scope>
    <source>
        <strain evidence="1">CtVsq1</strain>
    </source>
</reference>
<accession>A0A8S5LJW0</accession>